<dbReference type="Pfam" id="PF00150">
    <property type="entry name" value="Cellulase"/>
    <property type="match status" value="1"/>
</dbReference>
<dbReference type="RefSeq" id="XP_062684454.1">
    <property type="nucleotide sequence ID" value="XM_062824243.1"/>
</dbReference>
<keyword evidence="4" id="KW-0136">Cellulose degradation</keyword>
<dbReference type="InterPro" id="IPR013783">
    <property type="entry name" value="Ig-like_fold"/>
</dbReference>
<dbReference type="InterPro" id="IPR005102">
    <property type="entry name" value="Carbo-bd_X2"/>
</dbReference>
<keyword evidence="8" id="KW-0624">Polysaccharide degradation</keyword>
<keyword evidence="14" id="KW-1185">Reference proteome</keyword>
<dbReference type="Proteomes" id="UP001278500">
    <property type="component" value="Unassembled WGS sequence"/>
</dbReference>
<comment type="caution">
    <text evidence="13">The sequence shown here is derived from an EMBL/GenBank/DDBJ whole genome shotgun (WGS) entry which is preliminary data.</text>
</comment>
<reference evidence="13" key="1">
    <citation type="journal article" date="2023" name="Mol. Phylogenet. Evol.">
        <title>Genome-scale phylogeny and comparative genomics of the fungal order Sordariales.</title>
        <authorList>
            <person name="Hensen N."/>
            <person name="Bonometti L."/>
            <person name="Westerberg I."/>
            <person name="Brannstrom I.O."/>
            <person name="Guillou S."/>
            <person name="Cros-Aarteil S."/>
            <person name="Calhoun S."/>
            <person name="Haridas S."/>
            <person name="Kuo A."/>
            <person name="Mondo S."/>
            <person name="Pangilinan J."/>
            <person name="Riley R."/>
            <person name="LaButti K."/>
            <person name="Andreopoulos B."/>
            <person name="Lipzen A."/>
            <person name="Chen C."/>
            <person name="Yan M."/>
            <person name="Daum C."/>
            <person name="Ng V."/>
            <person name="Clum A."/>
            <person name="Steindorff A."/>
            <person name="Ohm R.A."/>
            <person name="Martin F."/>
            <person name="Silar P."/>
            <person name="Natvig D.O."/>
            <person name="Lalanne C."/>
            <person name="Gautier V."/>
            <person name="Ament-Velasquez S.L."/>
            <person name="Kruys A."/>
            <person name="Hutchinson M.I."/>
            <person name="Powell A.J."/>
            <person name="Barry K."/>
            <person name="Miller A.N."/>
            <person name="Grigoriev I.V."/>
            <person name="Debuchy R."/>
            <person name="Gladieux P."/>
            <person name="Hiltunen Thoren M."/>
            <person name="Johannesson H."/>
        </authorList>
    </citation>
    <scope>NUCLEOTIDE SEQUENCE</scope>
    <source>
        <strain evidence="13">CBS 560.94</strain>
    </source>
</reference>
<evidence type="ECO:0000256" key="1">
    <source>
        <dbReference type="ARBA" id="ARBA00005641"/>
    </source>
</evidence>
<dbReference type="GO" id="GO:0009986">
    <property type="term" value="C:cell surface"/>
    <property type="evidence" value="ECO:0007669"/>
    <property type="project" value="TreeGrafter"/>
</dbReference>
<evidence type="ECO:0000256" key="2">
    <source>
        <dbReference type="ARBA" id="ARBA00022729"/>
    </source>
</evidence>
<dbReference type="Gene3D" id="3.20.20.80">
    <property type="entry name" value="Glycosidases"/>
    <property type="match status" value="1"/>
</dbReference>
<dbReference type="InterPro" id="IPR001547">
    <property type="entry name" value="Glyco_hydro_5"/>
</dbReference>
<dbReference type="GeneID" id="87861397"/>
<dbReference type="EMBL" id="JAUEPP010000002">
    <property type="protein sequence ID" value="KAK3351159.1"/>
    <property type="molecule type" value="Genomic_DNA"/>
</dbReference>
<keyword evidence="2 10" id="KW-0732">Signal</keyword>
<feature type="domain" description="Glycoside hydrolase family 5" evidence="11">
    <location>
        <begin position="65"/>
        <end position="342"/>
    </location>
</feature>
<dbReference type="GO" id="GO:0008422">
    <property type="term" value="F:beta-glucosidase activity"/>
    <property type="evidence" value="ECO:0007669"/>
    <property type="project" value="TreeGrafter"/>
</dbReference>
<dbReference type="GO" id="GO:0071555">
    <property type="term" value="P:cell wall organization"/>
    <property type="evidence" value="ECO:0007669"/>
    <property type="project" value="UniProtKB-KW"/>
</dbReference>
<gene>
    <name evidence="13" type="ORF">B0H65DRAFT_419924</name>
</gene>
<feature type="domain" description="Carbohydrate binding X2" evidence="12">
    <location>
        <begin position="386"/>
        <end position="480"/>
    </location>
</feature>
<keyword evidence="3 9" id="KW-0378">Hydrolase</keyword>
<evidence type="ECO:0000256" key="7">
    <source>
        <dbReference type="ARBA" id="ARBA00023316"/>
    </source>
</evidence>
<keyword evidence="6 9" id="KW-0326">Glycosidase</keyword>
<evidence type="ECO:0000256" key="4">
    <source>
        <dbReference type="ARBA" id="ARBA00023001"/>
    </source>
</evidence>
<feature type="chain" id="PRO_5042119089" evidence="10">
    <location>
        <begin position="21"/>
        <end position="597"/>
    </location>
</feature>
<evidence type="ECO:0000256" key="3">
    <source>
        <dbReference type="ARBA" id="ARBA00022801"/>
    </source>
</evidence>
<feature type="signal peptide" evidence="10">
    <location>
        <begin position="1"/>
        <end position="20"/>
    </location>
</feature>
<keyword evidence="5" id="KW-0119">Carbohydrate metabolism</keyword>
<keyword evidence="7" id="KW-0961">Cell wall biogenesis/degradation</keyword>
<dbReference type="InterPro" id="IPR014756">
    <property type="entry name" value="Ig_E-set"/>
</dbReference>
<dbReference type="InterPro" id="IPR017853">
    <property type="entry name" value="GH"/>
</dbReference>
<accession>A0AAE0MUV8</accession>
<dbReference type="InterPro" id="IPR050386">
    <property type="entry name" value="Glycosyl_hydrolase_5"/>
</dbReference>
<dbReference type="SUPFAM" id="SSF81296">
    <property type="entry name" value="E set domains"/>
    <property type="match status" value="1"/>
</dbReference>
<evidence type="ECO:0000259" key="12">
    <source>
        <dbReference type="Pfam" id="PF03442"/>
    </source>
</evidence>
<evidence type="ECO:0000256" key="9">
    <source>
        <dbReference type="RuleBase" id="RU361153"/>
    </source>
</evidence>
<evidence type="ECO:0000259" key="11">
    <source>
        <dbReference type="Pfam" id="PF00150"/>
    </source>
</evidence>
<organism evidence="13 14">
    <name type="scientific">Neurospora tetraspora</name>
    <dbReference type="NCBI Taxonomy" id="94610"/>
    <lineage>
        <taxon>Eukaryota</taxon>
        <taxon>Fungi</taxon>
        <taxon>Dikarya</taxon>
        <taxon>Ascomycota</taxon>
        <taxon>Pezizomycotina</taxon>
        <taxon>Sordariomycetes</taxon>
        <taxon>Sordariomycetidae</taxon>
        <taxon>Sordariales</taxon>
        <taxon>Sordariaceae</taxon>
        <taxon>Neurospora</taxon>
    </lineage>
</organism>
<dbReference type="GO" id="GO:0030245">
    <property type="term" value="P:cellulose catabolic process"/>
    <property type="evidence" value="ECO:0007669"/>
    <property type="project" value="UniProtKB-KW"/>
</dbReference>
<evidence type="ECO:0000313" key="14">
    <source>
        <dbReference type="Proteomes" id="UP001278500"/>
    </source>
</evidence>
<protein>
    <submittedName>
        <fullName evidence="13">Glycoside hydrolase superfamily</fullName>
    </submittedName>
</protein>
<evidence type="ECO:0000313" key="13">
    <source>
        <dbReference type="EMBL" id="KAK3351159.1"/>
    </source>
</evidence>
<reference evidence="13" key="2">
    <citation type="submission" date="2023-06" db="EMBL/GenBank/DDBJ databases">
        <authorList>
            <consortium name="Lawrence Berkeley National Laboratory"/>
            <person name="Haridas S."/>
            <person name="Hensen N."/>
            <person name="Bonometti L."/>
            <person name="Westerberg I."/>
            <person name="Brannstrom I.O."/>
            <person name="Guillou S."/>
            <person name="Cros-Aarteil S."/>
            <person name="Calhoun S."/>
            <person name="Kuo A."/>
            <person name="Mondo S."/>
            <person name="Pangilinan J."/>
            <person name="Riley R."/>
            <person name="Labutti K."/>
            <person name="Andreopoulos B."/>
            <person name="Lipzen A."/>
            <person name="Chen C."/>
            <person name="Yanf M."/>
            <person name="Daum C."/>
            <person name="Ng V."/>
            <person name="Clum A."/>
            <person name="Steindorff A."/>
            <person name="Ohm R."/>
            <person name="Martin F."/>
            <person name="Silar P."/>
            <person name="Natvig D."/>
            <person name="Lalanne C."/>
            <person name="Gautier V."/>
            <person name="Ament-Velasquez S.L."/>
            <person name="Kruys A."/>
            <person name="Hutchinson M.I."/>
            <person name="Powell A.J."/>
            <person name="Barry K."/>
            <person name="Miller A.N."/>
            <person name="Grigoriev I.V."/>
            <person name="Debuchy R."/>
            <person name="Gladieux P."/>
            <person name="Thoren M.H."/>
            <person name="Johannesson H."/>
        </authorList>
    </citation>
    <scope>NUCLEOTIDE SEQUENCE</scope>
    <source>
        <strain evidence="13">CBS 560.94</strain>
    </source>
</reference>
<evidence type="ECO:0000256" key="10">
    <source>
        <dbReference type="SAM" id="SignalP"/>
    </source>
</evidence>
<proteinExistence type="inferred from homology"/>
<dbReference type="GO" id="GO:0005576">
    <property type="term" value="C:extracellular region"/>
    <property type="evidence" value="ECO:0007669"/>
    <property type="project" value="TreeGrafter"/>
</dbReference>
<dbReference type="Gene3D" id="2.60.40.10">
    <property type="entry name" value="Immunoglobulins"/>
    <property type="match status" value="1"/>
</dbReference>
<sequence length="597" mass="65161">MRLTTTVALGLSVAVEVTLAAKIPQGPKTTCPPGSFKKLSAQAFMDAATPGWNLGNTLDAVPDEGSWNNPIFQANALDVVKAAGFKSVRIPVTYSDHFLSPTSLTNHTISPLWLDRVSSVIDMATSRGLLVVTNMHHDSWAWADVSSASGKNITLIREKFYAGWLQIATHLACKPATVAFEPINEPPGSTAEDAERLMGLNDLFIQALRESGRWNSQRVVTLSALNMGGADRLQNGWFRVPGNMTNPWVFQFHYYSPYDFIFQAWGKTVWGSESDKAAVVADLEAVRGNLTAVTRDAKIPIYLGEFDASQLSLEAAARWRWFDTVVSAARRLNIVPVLWDNGLDNLQRETGRWRDEVAVEIIVNAVKGRMNSLPESTVDGGATTQESSAYVFNKVGEDVGDGGRNLSFALNGNRFKALSVDGVALKAGKDYAVQEQGTEKGTVTLKKEFLGKYLSKDAAPGTKANITVTFSAGAKSQVEIVQWDVPVPAQTSSSASAVAAGDLWIPVVWKGLHRVAAVKMIKADGSYLFDDWTMWLPELQKGRGTYGGQWDFDFDKLIIRRQTLDAVIASGQSATLTFEFYPRAAGNGNYLNYTLTV</sequence>
<dbReference type="Pfam" id="PF03442">
    <property type="entry name" value="CBM_X2"/>
    <property type="match status" value="1"/>
</dbReference>
<evidence type="ECO:0000256" key="5">
    <source>
        <dbReference type="ARBA" id="ARBA00023277"/>
    </source>
</evidence>
<dbReference type="PANTHER" id="PTHR31297:SF41">
    <property type="entry name" value="ENDOGLUCANASE, PUTATIVE (AFU_ORTHOLOGUE AFUA_5G01830)-RELATED"/>
    <property type="match status" value="1"/>
</dbReference>
<evidence type="ECO:0000256" key="8">
    <source>
        <dbReference type="ARBA" id="ARBA00023326"/>
    </source>
</evidence>
<name>A0AAE0MUV8_9PEZI</name>
<dbReference type="PANTHER" id="PTHR31297">
    <property type="entry name" value="GLUCAN ENDO-1,6-BETA-GLUCOSIDASE B"/>
    <property type="match status" value="1"/>
</dbReference>
<evidence type="ECO:0000256" key="6">
    <source>
        <dbReference type="ARBA" id="ARBA00023295"/>
    </source>
</evidence>
<dbReference type="AlphaFoldDB" id="A0AAE0MUV8"/>
<dbReference type="SUPFAM" id="SSF51445">
    <property type="entry name" value="(Trans)glycosidases"/>
    <property type="match status" value="1"/>
</dbReference>
<comment type="similarity">
    <text evidence="1 9">Belongs to the glycosyl hydrolase 5 (cellulase A) family.</text>
</comment>